<feature type="signal peptide" evidence="9">
    <location>
        <begin position="1"/>
        <end position="24"/>
    </location>
</feature>
<evidence type="ECO:0000256" key="2">
    <source>
        <dbReference type="ARBA" id="ARBA00007104"/>
    </source>
</evidence>
<feature type="domain" description="GOLD" evidence="10">
    <location>
        <begin position="50"/>
        <end position="132"/>
    </location>
</feature>
<keyword evidence="12" id="KW-1185">Reference proteome</keyword>
<dbReference type="Proteomes" id="UP001209878">
    <property type="component" value="Unassembled WGS sequence"/>
</dbReference>
<comment type="similarity">
    <text evidence="2 8">Belongs to the EMP24/GP25L family.</text>
</comment>
<dbReference type="InterPro" id="IPR015720">
    <property type="entry name" value="Emp24-like"/>
</dbReference>
<reference evidence="11" key="1">
    <citation type="journal article" date="2023" name="Mol. Biol. Evol.">
        <title>Third-Generation Sequencing Reveals the Adaptive Role of the Epigenome in Three Deep-Sea Polychaetes.</title>
        <authorList>
            <person name="Perez M."/>
            <person name="Aroh O."/>
            <person name="Sun Y."/>
            <person name="Lan Y."/>
            <person name="Juniper S.K."/>
            <person name="Young C.R."/>
            <person name="Angers B."/>
            <person name="Qian P.Y."/>
        </authorList>
    </citation>
    <scope>NUCLEOTIDE SEQUENCE</scope>
    <source>
        <strain evidence="11">R07B-5</strain>
    </source>
</reference>
<keyword evidence="6" id="KW-0472">Membrane</keyword>
<evidence type="ECO:0000256" key="7">
    <source>
        <dbReference type="ARBA" id="ARBA00037847"/>
    </source>
</evidence>
<comment type="caution">
    <text evidence="11">The sequence shown here is derived from an EMBL/GenBank/DDBJ whole genome shotgun (WGS) entry which is preliminary data.</text>
</comment>
<evidence type="ECO:0000256" key="8">
    <source>
        <dbReference type="RuleBase" id="RU003827"/>
    </source>
</evidence>
<sequence>MASLLASLTAAVVVSLVVVAGDNSEDFDFDFDGLPGVNHEFKVEVAAGARECFYQRMKVDAFLQVAFHVLRGADLNVDFTITKPDGTILREFTWTSEGTANEKIEQEGVYALCVDNTISRFSSKLVDFYLSTYVVAEWHAFGRSVEEFTLSVKTVRESLDIVRNFLSQSRTMQAINKQHQATDWYNIQGNNVYVGRWSIFTCVAIILTSCAQVYFVRSLFITSDVTPSSKPRA</sequence>
<evidence type="ECO:0000256" key="1">
    <source>
        <dbReference type="ARBA" id="ARBA00004479"/>
    </source>
</evidence>
<protein>
    <recommendedName>
        <fullName evidence="10">GOLD domain-containing protein</fullName>
    </recommendedName>
</protein>
<proteinExistence type="inferred from homology"/>
<dbReference type="GO" id="GO:0016020">
    <property type="term" value="C:membrane"/>
    <property type="evidence" value="ECO:0007669"/>
    <property type="project" value="UniProtKB-SubCell"/>
</dbReference>
<evidence type="ECO:0000256" key="9">
    <source>
        <dbReference type="SAM" id="SignalP"/>
    </source>
</evidence>
<organism evidence="11 12">
    <name type="scientific">Ridgeia piscesae</name>
    <name type="common">Tubeworm</name>
    <dbReference type="NCBI Taxonomy" id="27915"/>
    <lineage>
        <taxon>Eukaryota</taxon>
        <taxon>Metazoa</taxon>
        <taxon>Spiralia</taxon>
        <taxon>Lophotrochozoa</taxon>
        <taxon>Annelida</taxon>
        <taxon>Polychaeta</taxon>
        <taxon>Sedentaria</taxon>
        <taxon>Canalipalpata</taxon>
        <taxon>Sabellida</taxon>
        <taxon>Siboglinidae</taxon>
        <taxon>Ridgeia</taxon>
    </lineage>
</organism>
<evidence type="ECO:0000256" key="5">
    <source>
        <dbReference type="ARBA" id="ARBA00022989"/>
    </source>
</evidence>
<evidence type="ECO:0000313" key="11">
    <source>
        <dbReference type="EMBL" id="KAK2191458.1"/>
    </source>
</evidence>
<gene>
    <name evidence="11" type="ORF">NP493_53g18010</name>
</gene>
<evidence type="ECO:0000256" key="4">
    <source>
        <dbReference type="ARBA" id="ARBA00022729"/>
    </source>
</evidence>
<keyword evidence="3 8" id="KW-0812">Transmembrane</keyword>
<dbReference type="SMART" id="SM01190">
    <property type="entry name" value="EMP24_GP25L"/>
    <property type="match status" value="1"/>
</dbReference>
<evidence type="ECO:0000256" key="3">
    <source>
        <dbReference type="ARBA" id="ARBA00022692"/>
    </source>
</evidence>
<dbReference type="PANTHER" id="PTHR22811">
    <property type="entry name" value="TRANSMEMBRANE EMP24 DOMAIN-CONTAINING PROTEIN"/>
    <property type="match status" value="1"/>
</dbReference>
<dbReference type="Pfam" id="PF01105">
    <property type="entry name" value="EMP24_GP25L"/>
    <property type="match status" value="1"/>
</dbReference>
<keyword evidence="4 9" id="KW-0732">Signal</keyword>
<dbReference type="InterPro" id="IPR036598">
    <property type="entry name" value="GOLD_dom_sf"/>
</dbReference>
<name>A0AAD9PB54_RIDPI</name>
<dbReference type="PROSITE" id="PS50866">
    <property type="entry name" value="GOLD"/>
    <property type="match status" value="1"/>
</dbReference>
<evidence type="ECO:0000259" key="10">
    <source>
        <dbReference type="PROSITE" id="PS50866"/>
    </source>
</evidence>
<dbReference type="GO" id="GO:0012505">
    <property type="term" value="C:endomembrane system"/>
    <property type="evidence" value="ECO:0007669"/>
    <property type="project" value="UniProtKB-SubCell"/>
</dbReference>
<dbReference type="EMBL" id="JAODUO010000053">
    <property type="protein sequence ID" value="KAK2191458.1"/>
    <property type="molecule type" value="Genomic_DNA"/>
</dbReference>
<dbReference type="AlphaFoldDB" id="A0AAD9PB54"/>
<keyword evidence="5" id="KW-1133">Transmembrane helix</keyword>
<evidence type="ECO:0000313" key="12">
    <source>
        <dbReference type="Proteomes" id="UP001209878"/>
    </source>
</evidence>
<dbReference type="InterPro" id="IPR009038">
    <property type="entry name" value="GOLD_dom"/>
</dbReference>
<evidence type="ECO:0000256" key="6">
    <source>
        <dbReference type="ARBA" id="ARBA00023136"/>
    </source>
</evidence>
<comment type="subcellular location">
    <subcellularLocation>
        <location evidence="7">Endomembrane system</location>
        <topology evidence="7">Single-pass membrane protein</topology>
    </subcellularLocation>
    <subcellularLocation>
        <location evidence="1 8">Membrane</location>
        <topology evidence="1 8">Single-pass type I membrane protein</topology>
    </subcellularLocation>
</comment>
<dbReference type="SUPFAM" id="SSF101576">
    <property type="entry name" value="Supernatant protein factor (SPF), C-terminal domain"/>
    <property type="match status" value="1"/>
</dbReference>
<feature type="chain" id="PRO_5042226702" description="GOLD domain-containing protein" evidence="9">
    <location>
        <begin position="25"/>
        <end position="233"/>
    </location>
</feature>
<accession>A0AAD9PB54</accession>